<accession>A0AAU9M2R8</accession>
<dbReference type="EMBL" id="CAKMRJ010001112">
    <property type="protein sequence ID" value="CAH1420972.1"/>
    <property type="molecule type" value="Genomic_DNA"/>
</dbReference>
<keyword evidence="2" id="KW-1185">Reference proteome</keyword>
<gene>
    <name evidence="1" type="ORF">LVIROSA_LOCUS8397</name>
</gene>
<comment type="caution">
    <text evidence="1">The sequence shown here is derived from an EMBL/GenBank/DDBJ whole genome shotgun (WGS) entry which is preliminary data.</text>
</comment>
<evidence type="ECO:0000313" key="2">
    <source>
        <dbReference type="Proteomes" id="UP001157418"/>
    </source>
</evidence>
<sequence>MFARNPIRYTGGITQRFSDIDFAGVDKDGCVVFIKRFTGEKCEKLYYCQHDINFPKGLNLISNDPNYFEFIAIAYEYGVIVYMYVDHFGNSNIKEWLDEHKDEVVGNIEKEAINGA</sequence>
<reference evidence="1 2" key="1">
    <citation type="submission" date="2022-01" db="EMBL/GenBank/DDBJ databases">
        <authorList>
            <person name="Xiong W."/>
            <person name="Schranz E."/>
        </authorList>
    </citation>
    <scope>NUCLEOTIDE SEQUENCE [LARGE SCALE GENOMIC DNA]</scope>
</reference>
<proteinExistence type="predicted"/>
<organism evidence="1 2">
    <name type="scientific">Lactuca virosa</name>
    <dbReference type="NCBI Taxonomy" id="75947"/>
    <lineage>
        <taxon>Eukaryota</taxon>
        <taxon>Viridiplantae</taxon>
        <taxon>Streptophyta</taxon>
        <taxon>Embryophyta</taxon>
        <taxon>Tracheophyta</taxon>
        <taxon>Spermatophyta</taxon>
        <taxon>Magnoliopsida</taxon>
        <taxon>eudicotyledons</taxon>
        <taxon>Gunneridae</taxon>
        <taxon>Pentapetalae</taxon>
        <taxon>asterids</taxon>
        <taxon>campanulids</taxon>
        <taxon>Asterales</taxon>
        <taxon>Asteraceae</taxon>
        <taxon>Cichorioideae</taxon>
        <taxon>Cichorieae</taxon>
        <taxon>Lactucinae</taxon>
        <taxon>Lactuca</taxon>
    </lineage>
</organism>
<protein>
    <submittedName>
        <fullName evidence="1">Uncharacterized protein</fullName>
    </submittedName>
</protein>
<dbReference type="AlphaFoldDB" id="A0AAU9M2R8"/>
<name>A0AAU9M2R8_9ASTR</name>
<dbReference type="Proteomes" id="UP001157418">
    <property type="component" value="Unassembled WGS sequence"/>
</dbReference>
<evidence type="ECO:0000313" key="1">
    <source>
        <dbReference type="EMBL" id="CAH1420972.1"/>
    </source>
</evidence>